<organism evidence="1">
    <name type="scientific">candidate division WOR-3 bacterium</name>
    <dbReference type="NCBI Taxonomy" id="2052148"/>
    <lineage>
        <taxon>Bacteria</taxon>
        <taxon>Bacteria division WOR-3</taxon>
    </lineage>
</organism>
<sequence length="711" mass="80728">MSIVILVALFFVNGLGINLPEMGQLPPNAVDFETVQRLALKKAQAEWPGCQPGTVVPYVDEAGNTVAYMFHFRTDGKQFPDYEQVVADILEERQSLTVNTDLRRWRSKYAHLLISARYDRTPIVCYGYGTSEYYAVAPRARARAKAVLGNDVYLSRIYFVCPVVFLEFSNQAGARVIYSAHFERVWYSRADFQQFVSESKRAAGVGQAEPAAIAHYQQEWQVALNRDYSHWNEVYIPGADRAPFYDWSYGCTPTSAAMVMGYIDRVGNYGRLVDWYWQRWDMVEGEWDKQIPNVQRECALRMYTDTTTGGTYIGAIAQGLYVVAWDNGYPSFEVVEEQGTPGNDWAWATIVQEFDAGYPMVWSAIWAIHSLAGYGYRTPEKDLYVHNTWWQPAEWWHYSGNDRSHVAAVHPAGADPQCLELLYPLGDTFYNSFGRGETLQVGETVRVRWNNFNHPGDWVAIDISFDAGRTWTFLDSVPDTGYYNWHIAESCLARDSVRLRLRQYQNGSLTAADGTFGCFRLVREPLAPKYLAPPSGLPVTSPPVVLLIDSTRTDFDSVYFVVWKGTGDTVWRQNGLSRRCTIPEEVLIYNQTFKWMCRAHNRFGWGDFGAVWTFRVAFRPGVEETQSPGKSQLAGRTIWQLKSGKIELDAGSEAVVYNAAGEKVRVLKANGQERIFWDLRDENGNRVQAGMYFLKTGPGLAGAVRKLILLK</sequence>
<evidence type="ECO:0000313" key="1">
    <source>
        <dbReference type="EMBL" id="HGD12616.1"/>
    </source>
</evidence>
<dbReference type="Gene3D" id="2.60.40.4070">
    <property type="match status" value="1"/>
</dbReference>
<comment type="caution">
    <text evidence="1">The sequence shown here is derived from an EMBL/GenBank/DDBJ whole genome shotgun (WGS) entry which is preliminary data.</text>
</comment>
<reference evidence="1" key="1">
    <citation type="journal article" date="2020" name="mSystems">
        <title>Genome- and Community-Level Interaction Insights into Carbon Utilization and Element Cycling Functions of Hydrothermarchaeota in Hydrothermal Sediment.</title>
        <authorList>
            <person name="Zhou Z."/>
            <person name="Liu Y."/>
            <person name="Xu W."/>
            <person name="Pan J."/>
            <person name="Luo Z.H."/>
            <person name="Li M."/>
        </authorList>
    </citation>
    <scope>NUCLEOTIDE SEQUENCE [LARGE SCALE GENOMIC DNA]</scope>
    <source>
        <strain evidence="1">SpSt-914</strain>
    </source>
</reference>
<name>A0A7V3UZG3_UNCW3</name>
<gene>
    <name evidence="1" type="ORF">ENX16_00820</name>
</gene>
<proteinExistence type="predicted"/>
<protein>
    <submittedName>
        <fullName evidence="1">Uncharacterized protein</fullName>
    </submittedName>
</protein>
<accession>A0A7V3UZG3</accession>
<dbReference type="EMBL" id="DTMZ01000008">
    <property type="protein sequence ID" value="HGD12616.1"/>
    <property type="molecule type" value="Genomic_DNA"/>
</dbReference>
<dbReference type="AlphaFoldDB" id="A0A7V3UZG3"/>